<comment type="caution">
    <text evidence="1">The sequence shown here is derived from an EMBL/GenBank/DDBJ whole genome shotgun (WGS) entry which is preliminary data.</text>
</comment>
<keyword evidence="2" id="KW-1185">Reference proteome</keyword>
<dbReference type="AlphaFoldDB" id="A0A2I1H8X5"/>
<accession>A0A2I1H8X5</accession>
<sequence length="78" mass="8990">MDNEQQPTNRTIYATQMEHVPSKIPCDNLNISCDFSDTTPSYASFAIHDYRDRTQTFHLQINFLMDPRSPKNGPSLIN</sequence>
<reference evidence="1 2" key="1">
    <citation type="submission" date="2015-10" db="EMBL/GenBank/DDBJ databases">
        <title>Genome analyses suggest a sexual origin of heterokaryosis in a supposedly ancient asexual fungus.</title>
        <authorList>
            <person name="Ropars J."/>
            <person name="Sedzielewska K."/>
            <person name="Noel J."/>
            <person name="Charron P."/>
            <person name="Farinelli L."/>
            <person name="Marton T."/>
            <person name="Kruger M."/>
            <person name="Pelin A."/>
            <person name="Brachmann A."/>
            <person name="Corradi N."/>
        </authorList>
    </citation>
    <scope>NUCLEOTIDE SEQUENCE [LARGE SCALE GENOMIC DNA]</scope>
    <source>
        <strain evidence="1 2">A4</strain>
    </source>
</reference>
<evidence type="ECO:0000313" key="1">
    <source>
        <dbReference type="EMBL" id="PKY55329.1"/>
    </source>
</evidence>
<dbReference type="Proteomes" id="UP000234323">
    <property type="component" value="Unassembled WGS sequence"/>
</dbReference>
<proteinExistence type="predicted"/>
<name>A0A2I1H8X5_9GLOM</name>
<organism evidence="1 2">
    <name type="scientific">Rhizophagus irregularis</name>
    <dbReference type="NCBI Taxonomy" id="588596"/>
    <lineage>
        <taxon>Eukaryota</taxon>
        <taxon>Fungi</taxon>
        <taxon>Fungi incertae sedis</taxon>
        <taxon>Mucoromycota</taxon>
        <taxon>Glomeromycotina</taxon>
        <taxon>Glomeromycetes</taxon>
        <taxon>Glomerales</taxon>
        <taxon>Glomeraceae</taxon>
        <taxon>Rhizophagus</taxon>
    </lineage>
</organism>
<protein>
    <submittedName>
        <fullName evidence="1">Uncharacterized protein</fullName>
    </submittedName>
</protein>
<dbReference type="EMBL" id="LLXI01001827">
    <property type="protein sequence ID" value="PKY55329.1"/>
    <property type="molecule type" value="Genomic_DNA"/>
</dbReference>
<evidence type="ECO:0000313" key="2">
    <source>
        <dbReference type="Proteomes" id="UP000234323"/>
    </source>
</evidence>
<gene>
    <name evidence="1" type="ORF">RhiirA4_474691</name>
</gene>